<evidence type="ECO:0000256" key="2">
    <source>
        <dbReference type="ARBA" id="ARBA00023002"/>
    </source>
</evidence>
<dbReference type="EMBL" id="QYUO01000003">
    <property type="protein sequence ID" value="RJF92247.1"/>
    <property type="molecule type" value="Genomic_DNA"/>
</dbReference>
<dbReference type="PANTHER" id="PTHR30466:SF11">
    <property type="entry name" value="FLAVIN-DEPENDENT MONOOXYGENASE, REDUCTASE SUBUNIT HSAB"/>
    <property type="match status" value="1"/>
</dbReference>
<dbReference type="GO" id="GO:0010181">
    <property type="term" value="F:FMN binding"/>
    <property type="evidence" value="ECO:0007669"/>
    <property type="project" value="InterPro"/>
</dbReference>
<evidence type="ECO:0000256" key="1">
    <source>
        <dbReference type="ARBA" id="ARBA00008898"/>
    </source>
</evidence>
<dbReference type="Gene3D" id="2.30.110.10">
    <property type="entry name" value="Electron Transport, Fmn-binding Protein, Chain A"/>
    <property type="match status" value="1"/>
</dbReference>
<dbReference type="AlphaFoldDB" id="A0A3A3FGK0"/>
<proteinExistence type="inferred from homology"/>
<evidence type="ECO:0000259" key="3">
    <source>
        <dbReference type="SMART" id="SM00903"/>
    </source>
</evidence>
<dbReference type="PANTHER" id="PTHR30466">
    <property type="entry name" value="FLAVIN REDUCTASE"/>
    <property type="match status" value="1"/>
</dbReference>
<dbReference type="GO" id="GO:0042602">
    <property type="term" value="F:riboflavin reductase (NADPH) activity"/>
    <property type="evidence" value="ECO:0007669"/>
    <property type="project" value="TreeGrafter"/>
</dbReference>
<feature type="domain" description="Flavin reductase like" evidence="3">
    <location>
        <begin position="76"/>
        <end position="219"/>
    </location>
</feature>
<organism evidence="4 5">
    <name type="scientific">Noviherbaspirillum saxi</name>
    <dbReference type="NCBI Taxonomy" id="2320863"/>
    <lineage>
        <taxon>Bacteria</taxon>
        <taxon>Pseudomonadati</taxon>
        <taxon>Pseudomonadota</taxon>
        <taxon>Betaproteobacteria</taxon>
        <taxon>Burkholderiales</taxon>
        <taxon>Oxalobacteraceae</taxon>
        <taxon>Noviherbaspirillum</taxon>
    </lineage>
</organism>
<dbReference type="InterPro" id="IPR002563">
    <property type="entry name" value="Flavin_Rdtase-like_dom"/>
</dbReference>
<evidence type="ECO:0000313" key="4">
    <source>
        <dbReference type="EMBL" id="RJF92247.1"/>
    </source>
</evidence>
<reference evidence="5" key="1">
    <citation type="submission" date="2018-09" db="EMBL/GenBank/DDBJ databases">
        <authorList>
            <person name="Zhu H."/>
        </authorList>
    </citation>
    <scope>NUCLEOTIDE SEQUENCE [LARGE SCALE GENOMIC DNA]</scope>
    <source>
        <strain evidence="5">K1R23-30</strain>
    </source>
</reference>
<dbReference type="SMART" id="SM00903">
    <property type="entry name" value="Flavin_Reduct"/>
    <property type="match status" value="1"/>
</dbReference>
<evidence type="ECO:0000313" key="5">
    <source>
        <dbReference type="Proteomes" id="UP000265955"/>
    </source>
</evidence>
<protein>
    <submittedName>
        <fullName evidence="4">Flavin reductase</fullName>
    </submittedName>
</protein>
<gene>
    <name evidence="4" type="ORF">D3871_26825</name>
</gene>
<sequence>MVGWNGALRIYWILTGADGSTTHNDWQLSNEGVERTFQHSQICFQTRQAAAVQLPDNLGMQIQIPPFDTRELRSVFGKFVTGVTVITTVDACHKAHGLTVNSFVSVSLDPPLVLWSQSKRAASYPTFMEVDEFAVSILSEEHIGVATTFAKPHPDKFADVRVNRAFCGLPVIEDSCAWLYCRTITRVEGGDHTVHIAEVIKAAKSTARPLVFGAGEFLAAQPLSIT</sequence>
<dbReference type="InterPro" id="IPR012349">
    <property type="entry name" value="Split_barrel_FMN-bd"/>
</dbReference>
<dbReference type="Proteomes" id="UP000265955">
    <property type="component" value="Unassembled WGS sequence"/>
</dbReference>
<dbReference type="InterPro" id="IPR050268">
    <property type="entry name" value="NADH-dep_flavin_reductase"/>
</dbReference>
<dbReference type="RefSeq" id="WP_119772134.1">
    <property type="nucleotide sequence ID" value="NZ_QYUO01000003.1"/>
</dbReference>
<keyword evidence="5" id="KW-1185">Reference proteome</keyword>
<comment type="caution">
    <text evidence="4">The sequence shown here is derived from an EMBL/GenBank/DDBJ whole genome shotgun (WGS) entry which is preliminary data.</text>
</comment>
<dbReference type="SUPFAM" id="SSF50475">
    <property type="entry name" value="FMN-binding split barrel"/>
    <property type="match status" value="1"/>
</dbReference>
<keyword evidence="2" id="KW-0560">Oxidoreductase</keyword>
<comment type="similarity">
    <text evidence="1">Belongs to the non-flavoprotein flavin reductase family.</text>
</comment>
<name>A0A3A3FGK0_9BURK</name>
<dbReference type="OrthoDB" id="9792858at2"/>
<dbReference type="Pfam" id="PF01613">
    <property type="entry name" value="Flavin_Reduct"/>
    <property type="match status" value="1"/>
</dbReference>
<accession>A0A3A3FGK0</accession>